<proteinExistence type="predicted"/>
<comment type="caution">
    <text evidence="1">The sequence shown here is derived from an EMBL/GenBank/DDBJ whole genome shotgun (WGS) entry which is preliminary data.</text>
</comment>
<protein>
    <submittedName>
        <fullName evidence="1">Uncharacterized protein</fullName>
    </submittedName>
</protein>
<dbReference type="Proteomes" id="UP001227268">
    <property type="component" value="Unassembled WGS sequence"/>
</dbReference>
<evidence type="ECO:0000313" key="2">
    <source>
        <dbReference type="Proteomes" id="UP001227268"/>
    </source>
</evidence>
<dbReference type="EMBL" id="JASBWT010000020">
    <property type="protein sequence ID" value="KAJ9095961.1"/>
    <property type="molecule type" value="Genomic_DNA"/>
</dbReference>
<organism evidence="1 2">
    <name type="scientific">Naganishia friedmannii</name>
    <dbReference type="NCBI Taxonomy" id="89922"/>
    <lineage>
        <taxon>Eukaryota</taxon>
        <taxon>Fungi</taxon>
        <taxon>Dikarya</taxon>
        <taxon>Basidiomycota</taxon>
        <taxon>Agaricomycotina</taxon>
        <taxon>Tremellomycetes</taxon>
        <taxon>Filobasidiales</taxon>
        <taxon>Filobasidiaceae</taxon>
        <taxon>Naganishia</taxon>
    </lineage>
</organism>
<evidence type="ECO:0000313" key="1">
    <source>
        <dbReference type="EMBL" id="KAJ9095961.1"/>
    </source>
</evidence>
<accession>A0ACC2VA56</accession>
<sequence>MKLTQLIPDAVSAHPSRAFHTFEFFPPRTPQGLLNLLDRIHRLISAPLCAPVGINVTWGAGGSTMVKSLELAEEIVKLVKEDGREGMVEVVLHLTCTNMRRKLLDQALVKCRQLGIQNILALRGDPPRKEEYRPAPGPNTTSSFSTDINPTDPPKVLGDLDPADMLNEDQNDDEEEDEFTYAEDLVRYIRNQEGGEWFCIGVADSPTPESDIHFLAQKINAGANFIITQLFYDVDGFLQWVGRVREAGVDVPIIPGLMPIQNYASFRRLINLCKCPVPKEIIDDLDPIKSDDAAVKRYGITLATKMIQRLLDADLPNVRGVHFCTLNLEKSVRTIMENLGWVQQQHAGSVEGEVGHGNRLIDQNGTMAPLTGDPSTLGTSPSKQLMGLSISPQEAATMAELGFKHRQAHHLGQMDQGTTAATGGEKSKGPHQPAPSGGAVGVVEDWDEYPNGRFTDVRSPAYGEIDGYGNGLKVTPTQALKDWGAPVDAESLSALFTSYLRSAAQTPTTPFCDLPISPESRKILPYLIHMNSPASQMWTVGSQPAVDGARSDDPVHGFGPKGGYVFQKSFVEFFVKGRKEAEALAERIEKGGQGGVIKYYAGNKHGDLLSNLEEEDVNSVTWAVFPGQEIVTSTQIQEESFLAWKEEAFEIWTEWSRLYPHRSASRKLLQQVADNAWLVSVIHHDYKDSEGLWRFLLGDEYERVRQAAAVQAN</sequence>
<name>A0ACC2VA56_9TREE</name>
<keyword evidence="2" id="KW-1185">Reference proteome</keyword>
<reference evidence="1" key="1">
    <citation type="submission" date="2023-04" db="EMBL/GenBank/DDBJ databases">
        <title>Draft Genome sequencing of Naganishia species isolated from polar environments using Oxford Nanopore Technology.</title>
        <authorList>
            <person name="Leo P."/>
            <person name="Venkateswaran K."/>
        </authorList>
    </citation>
    <scope>NUCLEOTIDE SEQUENCE</scope>
    <source>
        <strain evidence="1">MNA-CCFEE 5423</strain>
    </source>
</reference>
<gene>
    <name evidence="1" type="ORF">QFC21_005323</name>
</gene>